<dbReference type="AlphaFoldDB" id="W4K9M9"/>
<dbReference type="GeneID" id="20669085"/>
<dbReference type="HOGENOM" id="CLU_2694487_0_0_1"/>
<dbReference type="KEGG" id="hir:HETIRDRAFT_245648"/>
<proteinExistence type="predicted"/>
<dbReference type="InParanoid" id="W4K9M9"/>
<dbReference type="EMBL" id="KI925457">
    <property type="protein sequence ID" value="ETW82488.1"/>
    <property type="molecule type" value="Genomic_DNA"/>
</dbReference>
<feature type="non-terminal residue" evidence="1">
    <location>
        <position position="81"/>
    </location>
</feature>
<dbReference type="Proteomes" id="UP000030671">
    <property type="component" value="Unassembled WGS sequence"/>
</dbReference>
<protein>
    <submittedName>
        <fullName evidence="1">Uncharacterized protein</fullName>
    </submittedName>
</protein>
<reference evidence="1 2" key="1">
    <citation type="journal article" date="2012" name="New Phytol.">
        <title>Insight into trade-off between wood decay and parasitism from the genome of a fungal forest pathogen.</title>
        <authorList>
            <person name="Olson A."/>
            <person name="Aerts A."/>
            <person name="Asiegbu F."/>
            <person name="Belbahri L."/>
            <person name="Bouzid O."/>
            <person name="Broberg A."/>
            <person name="Canback B."/>
            <person name="Coutinho P.M."/>
            <person name="Cullen D."/>
            <person name="Dalman K."/>
            <person name="Deflorio G."/>
            <person name="van Diepen L.T."/>
            <person name="Dunand C."/>
            <person name="Duplessis S."/>
            <person name="Durling M."/>
            <person name="Gonthier P."/>
            <person name="Grimwood J."/>
            <person name="Fossdal C.G."/>
            <person name="Hansson D."/>
            <person name="Henrissat B."/>
            <person name="Hietala A."/>
            <person name="Himmelstrand K."/>
            <person name="Hoffmeister D."/>
            <person name="Hogberg N."/>
            <person name="James T.Y."/>
            <person name="Karlsson M."/>
            <person name="Kohler A."/>
            <person name="Kues U."/>
            <person name="Lee Y.H."/>
            <person name="Lin Y.C."/>
            <person name="Lind M."/>
            <person name="Lindquist E."/>
            <person name="Lombard V."/>
            <person name="Lucas S."/>
            <person name="Lunden K."/>
            <person name="Morin E."/>
            <person name="Murat C."/>
            <person name="Park J."/>
            <person name="Raffaello T."/>
            <person name="Rouze P."/>
            <person name="Salamov A."/>
            <person name="Schmutz J."/>
            <person name="Solheim H."/>
            <person name="Stahlberg J."/>
            <person name="Velez H."/>
            <person name="de Vries R.P."/>
            <person name="Wiebenga A."/>
            <person name="Woodward S."/>
            <person name="Yakovlev I."/>
            <person name="Garbelotto M."/>
            <person name="Martin F."/>
            <person name="Grigoriev I.V."/>
            <person name="Stenlid J."/>
        </authorList>
    </citation>
    <scope>NUCLEOTIDE SEQUENCE [LARGE SCALE GENOMIC DNA]</scope>
    <source>
        <strain evidence="1 2">TC 32-1</strain>
    </source>
</reference>
<evidence type="ECO:0000313" key="2">
    <source>
        <dbReference type="Proteomes" id="UP000030671"/>
    </source>
</evidence>
<accession>W4K9M9</accession>
<dbReference type="RefSeq" id="XP_009544847.1">
    <property type="nucleotide sequence ID" value="XM_009546552.1"/>
</dbReference>
<keyword evidence="2" id="KW-1185">Reference proteome</keyword>
<sequence length="81" mass="9705">NGSEVSNKPPVEVSKDKEQLNFLQVLWYWPCRDAFDLDWIHRYTVRGDDKSEVLDCVHLKGAFRRFQEEIIVQKYLHDLCH</sequence>
<organism evidence="1 2">
    <name type="scientific">Heterobasidion irregulare (strain TC 32-1)</name>
    <dbReference type="NCBI Taxonomy" id="747525"/>
    <lineage>
        <taxon>Eukaryota</taxon>
        <taxon>Fungi</taxon>
        <taxon>Dikarya</taxon>
        <taxon>Basidiomycota</taxon>
        <taxon>Agaricomycotina</taxon>
        <taxon>Agaricomycetes</taxon>
        <taxon>Russulales</taxon>
        <taxon>Bondarzewiaceae</taxon>
        <taxon>Heterobasidion</taxon>
        <taxon>Heterobasidion annosum species complex</taxon>
    </lineage>
</organism>
<name>W4K9M9_HETIT</name>
<feature type="non-terminal residue" evidence="1">
    <location>
        <position position="1"/>
    </location>
</feature>
<gene>
    <name evidence="1" type="ORF">HETIRDRAFT_245648</name>
</gene>
<evidence type="ECO:0000313" key="1">
    <source>
        <dbReference type="EMBL" id="ETW82488.1"/>
    </source>
</evidence>